<dbReference type="EMBL" id="JAVDYC010000001">
    <property type="protein sequence ID" value="MDR7327829.1"/>
    <property type="molecule type" value="Genomic_DNA"/>
</dbReference>
<dbReference type="GO" id="GO:0003677">
    <property type="term" value="F:DNA binding"/>
    <property type="evidence" value="ECO:0007669"/>
    <property type="project" value="InterPro"/>
</dbReference>
<accession>A0AAE3ZXE8</accession>
<protein>
    <submittedName>
        <fullName evidence="2">Transcriptional regulator with XRE-family HTH domain</fullName>
    </submittedName>
</protein>
<dbReference type="SMART" id="SM00530">
    <property type="entry name" value="HTH_XRE"/>
    <property type="match status" value="1"/>
</dbReference>
<dbReference type="Gene3D" id="1.10.260.40">
    <property type="entry name" value="lambda repressor-like DNA-binding domains"/>
    <property type="match status" value="1"/>
</dbReference>
<evidence type="ECO:0000313" key="3">
    <source>
        <dbReference type="Proteomes" id="UP001183629"/>
    </source>
</evidence>
<dbReference type="SUPFAM" id="SSF47413">
    <property type="entry name" value="lambda repressor-like DNA-binding domains"/>
    <property type="match status" value="1"/>
</dbReference>
<dbReference type="PANTHER" id="PTHR35010:SF2">
    <property type="entry name" value="BLL4672 PROTEIN"/>
    <property type="match status" value="1"/>
</dbReference>
<dbReference type="InterPro" id="IPR010982">
    <property type="entry name" value="Lambda_DNA-bd_dom_sf"/>
</dbReference>
<gene>
    <name evidence="2" type="ORF">J2S44_008079</name>
</gene>
<feature type="domain" description="HTH cro/C1-type" evidence="1">
    <location>
        <begin position="35"/>
        <end position="82"/>
    </location>
</feature>
<dbReference type="InterPro" id="IPR041413">
    <property type="entry name" value="MLTR_LBD"/>
</dbReference>
<sequence>MADRAELAGFLRARREALRPEDVGLPRGPRRRTGGLRREEVAALAGMSADYYNRIERQRGSVPSARMLAGLARGLRLTLAERDHVFRLAGLPAPDPGDHPSPIVMRVVDSLADVPALLFSRRGAVLLQTRPAVALLGDRTGSTGPPGADPRQDGVWRLRHPQLGELELRRTWLFDPVQSHHLLVLTAVPGSASDEKLRLLAAV</sequence>
<dbReference type="RefSeq" id="WP_310428497.1">
    <property type="nucleotide sequence ID" value="NZ_JAVDYC010000001.1"/>
</dbReference>
<keyword evidence="3" id="KW-1185">Reference proteome</keyword>
<dbReference type="Proteomes" id="UP001183629">
    <property type="component" value="Unassembled WGS sequence"/>
</dbReference>
<organism evidence="2 3">
    <name type="scientific">Catenuloplanes niger</name>
    <dbReference type="NCBI Taxonomy" id="587534"/>
    <lineage>
        <taxon>Bacteria</taxon>
        <taxon>Bacillati</taxon>
        <taxon>Actinomycetota</taxon>
        <taxon>Actinomycetes</taxon>
        <taxon>Micromonosporales</taxon>
        <taxon>Micromonosporaceae</taxon>
        <taxon>Catenuloplanes</taxon>
    </lineage>
</organism>
<dbReference type="AlphaFoldDB" id="A0AAE3ZXE8"/>
<dbReference type="PROSITE" id="PS50943">
    <property type="entry name" value="HTH_CROC1"/>
    <property type="match status" value="1"/>
</dbReference>
<dbReference type="CDD" id="cd00093">
    <property type="entry name" value="HTH_XRE"/>
    <property type="match status" value="1"/>
</dbReference>
<dbReference type="PANTHER" id="PTHR35010">
    <property type="entry name" value="BLL4672 PROTEIN-RELATED"/>
    <property type="match status" value="1"/>
</dbReference>
<proteinExistence type="predicted"/>
<reference evidence="2 3" key="1">
    <citation type="submission" date="2023-07" db="EMBL/GenBank/DDBJ databases">
        <title>Sequencing the genomes of 1000 actinobacteria strains.</title>
        <authorList>
            <person name="Klenk H.-P."/>
        </authorList>
    </citation>
    <scope>NUCLEOTIDE SEQUENCE [LARGE SCALE GENOMIC DNA]</scope>
    <source>
        <strain evidence="2 3">DSM 44711</strain>
    </source>
</reference>
<comment type="caution">
    <text evidence="2">The sequence shown here is derived from an EMBL/GenBank/DDBJ whole genome shotgun (WGS) entry which is preliminary data.</text>
</comment>
<name>A0AAE3ZXE8_9ACTN</name>
<dbReference type="Pfam" id="PF17765">
    <property type="entry name" value="MLTR_LBD"/>
    <property type="match status" value="1"/>
</dbReference>
<dbReference type="InterPro" id="IPR001387">
    <property type="entry name" value="Cro/C1-type_HTH"/>
</dbReference>
<evidence type="ECO:0000313" key="2">
    <source>
        <dbReference type="EMBL" id="MDR7327829.1"/>
    </source>
</evidence>
<evidence type="ECO:0000259" key="1">
    <source>
        <dbReference type="PROSITE" id="PS50943"/>
    </source>
</evidence>
<dbReference type="Pfam" id="PF13560">
    <property type="entry name" value="HTH_31"/>
    <property type="match status" value="1"/>
</dbReference>